<keyword evidence="7" id="KW-0812">Transmembrane</keyword>
<dbReference type="PROSITE" id="PS00107">
    <property type="entry name" value="PROTEIN_KINASE_ATP"/>
    <property type="match status" value="1"/>
</dbReference>
<keyword evidence="8" id="KW-0747">Spliceosome</keyword>
<evidence type="ECO:0000256" key="14">
    <source>
        <dbReference type="ARBA" id="ARBA00022840"/>
    </source>
</evidence>
<dbReference type="SMART" id="SM00369">
    <property type="entry name" value="LRR_TYP"/>
    <property type="match status" value="2"/>
</dbReference>
<keyword evidence="6" id="KW-0808">Transferase</keyword>
<dbReference type="PROSITE" id="PS51195">
    <property type="entry name" value="Q_MOTIF"/>
    <property type="match status" value="1"/>
</dbReference>
<comment type="subcellular location">
    <subcellularLocation>
        <location evidence="1">Membrane</location>
    </subcellularLocation>
</comment>
<dbReference type="Gene3D" id="2.30.30.100">
    <property type="match status" value="1"/>
</dbReference>
<organism evidence="27 28">
    <name type="scientific">Anisodus tanguticus</name>
    <dbReference type="NCBI Taxonomy" id="243964"/>
    <lineage>
        <taxon>Eukaryota</taxon>
        <taxon>Viridiplantae</taxon>
        <taxon>Streptophyta</taxon>
        <taxon>Embryophyta</taxon>
        <taxon>Tracheophyta</taxon>
        <taxon>Spermatophyta</taxon>
        <taxon>Magnoliopsida</taxon>
        <taxon>eudicotyledons</taxon>
        <taxon>Gunneridae</taxon>
        <taxon>Pentapetalae</taxon>
        <taxon>asterids</taxon>
        <taxon>lamiids</taxon>
        <taxon>Solanales</taxon>
        <taxon>Solanaceae</taxon>
        <taxon>Solanoideae</taxon>
        <taxon>Hyoscyameae</taxon>
        <taxon>Anisodus</taxon>
    </lineage>
</organism>
<evidence type="ECO:0000256" key="20">
    <source>
        <dbReference type="PROSITE-ProRule" id="PRU10141"/>
    </source>
</evidence>
<dbReference type="SMART" id="SM00228">
    <property type="entry name" value="PDZ"/>
    <property type="match status" value="1"/>
</dbReference>
<proteinExistence type="inferred from homology"/>
<evidence type="ECO:0000259" key="26">
    <source>
        <dbReference type="PROSITE" id="PS52002"/>
    </source>
</evidence>
<evidence type="ECO:0000259" key="25">
    <source>
        <dbReference type="PROSITE" id="PS51195"/>
    </source>
</evidence>
<dbReference type="Pfam" id="PF00069">
    <property type="entry name" value="Pkinase"/>
    <property type="match status" value="1"/>
</dbReference>
<dbReference type="GO" id="GO:0004674">
    <property type="term" value="F:protein serine/threonine kinase activity"/>
    <property type="evidence" value="ECO:0007669"/>
    <property type="project" value="UniProtKB-KW"/>
</dbReference>
<evidence type="ECO:0000256" key="12">
    <source>
        <dbReference type="ARBA" id="ARBA00022801"/>
    </source>
</evidence>
<evidence type="ECO:0000256" key="19">
    <source>
        <dbReference type="PROSITE-ProRule" id="PRU00552"/>
    </source>
</evidence>
<dbReference type="PROSITE" id="PS50106">
    <property type="entry name" value="PDZ"/>
    <property type="match status" value="1"/>
</dbReference>
<dbReference type="PANTHER" id="PTHR48012">
    <property type="entry name" value="STERILE20-LIKE KINASE, ISOFORM B-RELATED"/>
    <property type="match status" value="1"/>
</dbReference>
<dbReference type="InterPro" id="IPR010920">
    <property type="entry name" value="LSM_dom_sf"/>
</dbReference>
<dbReference type="AlphaFoldDB" id="A0AAE1UMJ4"/>
<dbReference type="InterPro" id="IPR050629">
    <property type="entry name" value="STE20/SPS1-PAK"/>
</dbReference>
<dbReference type="EMBL" id="JAVYJV010000028">
    <property type="protein sequence ID" value="KAK4337418.1"/>
    <property type="molecule type" value="Genomic_DNA"/>
</dbReference>
<dbReference type="Gene3D" id="2.30.42.10">
    <property type="match status" value="2"/>
</dbReference>
<dbReference type="GO" id="GO:0051707">
    <property type="term" value="P:response to other organism"/>
    <property type="evidence" value="ECO:0007669"/>
    <property type="project" value="UniProtKB-ARBA"/>
</dbReference>
<feature type="short sequence motif" description="Q motif" evidence="19">
    <location>
        <begin position="561"/>
        <end position="589"/>
    </location>
</feature>
<feature type="region of interest" description="Disordered" evidence="22">
    <location>
        <begin position="479"/>
        <end position="550"/>
    </location>
</feature>
<dbReference type="GO" id="GO:0000398">
    <property type="term" value="P:mRNA splicing, via spliceosome"/>
    <property type="evidence" value="ECO:0007669"/>
    <property type="project" value="InterPro"/>
</dbReference>
<evidence type="ECO:0000256" key="3">
    <source>
        <dbReference type="ARBA" id="ARBA00012513"/>
    </source>
</evidence>
<dbReference type="Pfam" id="PF05450">
    <property type="entry name" value="Nicastrin"/>
    <property type="match status" value="1"/>
</dbReference>
<evidence type="ECO:0000259" key="23">
    <source>
        <dbReference type="PROSITE" id="PS50106"/>
    </source>
</evidence>
<evidence type="ECO:0000256" key="13">
    <source>
        <dbReference type="ARBA" id="ARBA00022806"/>
    </source>
</evidence>
<evidence type="ECO:0000313" key="27">
    <source>
        <dbReference type="EMBL" id="KAK4337418.1"/>
    </source>
</evidence>
<dbReference type="Pfam" id="PF00595">
    <property type="entry name" value="PDZ"/>
    <property type="match status" value="1"/>
</dbReference>
<dbReference type="PANTHER" id="PTHR48012:SF10">
    <property type="entry name" value="FI20177P1"/>
    <property type="match status" value="1"/>
</dbReference>
<dbReference type="SUPFAM" id="SSF50156">
    <property type="entry name" value="PDZ domain-like"/>
    <property type="match status" value="2"/>
</dbReference>
<dbReference type="GO" id="GO:0005737">
    <property type="term" value="C:cytoplasm"/>
    <property type="evidence" value="ECO:0007669"/>
    <property type="project" value="TreeGrafter"/>
</dbReference>
<dbReference type="InterPro" id="IPR036034">
    <property type="entry name" value="PDZ_sf"/>
</dbReference>
<feature type="region of interest" description="Disordered" evidence="22">
    <location>
        <begin position="307"/>
        <end position="331"/>
    </location>
</feature>
<dbReference type="InterPro" id="IPR027417">
    <property type="entry name" value="P-loop_NTPase"/>
</dbReference>
<keyword evidence="11" id="KW-0418">Kinase</keyword>
<dbReference type="EC" id="2.7.11.1" evidence="3"/>
<dbReference type="SUPFAM" id="SSF57850">
    <property type="entry name" value="RING/U-box"/>
    <property type="match status" value="1"/>
</dbReference>
<keyword evidence="28" id="KW-1185">Reference proteome</keyword>
<comment type="catalytic activity">
    <reaction evidence="18">
        <text>L-seryl-[protein] + ATP = O-phospho-L-seryl-[protein] + ADP + H(+)</text>
        <dbReference type="Rhea" id="RHEA:17989"/>
        <dbReference type="Rhea" id="RHEA-COMP:9863"/>
        <dbReference type="Rhea" id="RHEA-COMP:11604"/>
        <dbReference type="ChEBI" id="CHEBI:15378"/>
        <dbReference type="ChEBI" id="CHEBI:29999"/>
        <dbReference type="ChEBI" id="CHEBI:30616"/>
        <dbReference type="ChEBI" id="CHEBI:83421"/>
        <dbReference type="ChEBI" id="CHEBI:456216"/>
        <dbReference type="EC" id="2.7.11.1"/>
    </reaction>
</comment>
<dbReference type="PROSITE" id="PS52002">
    <property type="entry name" value="SM"/>
    <property type="match status" value="1"/>
</dbReference>
<dbReference type="Gene3D" id="3.80.10.10">
    <property type="entry name" value="Ribonuclease Inhibitor"/>
    <property type="match status" value="1"/>
</dbReference>
<dbReference type="PROSITE" id="PS51450">
    <property type="entry name" value="LRR"/>
    <property type="match status" value="1"/>
</dbReference>
<evidence type="ECO:0000256" key="17">
    <source>
        <dbReference type="ARBA" id="ARBA00047899"/>
    </source>
</evidence>
<keyword evidence="16" id="KW-0472">Membrane</keyword>
<dbReference type="SUPFAM" id="SSF56112">
    <property type="entry name" value="Protein kinase-like (PK-like)"/>
    <property type="match status" value="1"/>
</dbReference>
<dbReference type="InterPro" id="IPR032675">
    <property type="entry name" value="LRR_dom_sf"/>
</dbReference>
<evidence type="ECO:0000256" key="9">
    <source>
        <dbReference type="ARBA" id="ARBA00022737"/>
    </source>
</evidence>
<evidence type="ECO:0000256" key="5">
    <source>
        <dbReference type="ARBA" id="ARBA00022614"/>
    </source>
</evidence>
<dbReference type="PROSITE" id="PS51192">
    <property type="entry name" value="HELICASE_ATP_BIND_1"/>
    <property type="match status" value="1"/>
</dbReference>
<dbReference type="Proteomes" id="UP001291623">
    <property type="component" value="Unassembled WGS sequence"/>
</dbReference>
<dbReference type="Gene3D" id="3.30.200.20">
    <property type="entry name" value="Phosphorylase Kinase, domain 1"/>
    <property type="match status" value="1"/>
</dbReference>
<keyword evidence="8" id="KW-0508">mRNA splicing</keyword>
<sequence length="871" mass="98179">MLVSKLDSLSIFDNAASGASTVLVSLITMFSTMKILNELNQKNNVFTEKNVLYSFFDGEAYDYVGSGRTAYDLGTNGLIPLKLKNAELPGIKDSEGNGCPFCRAEIKGTEQIVVDPFLPQNRNEDDNFEDILSSSTYKKNISSKILLDKADEEDNLLSNIEIPFEVGFLQNLQSLSLCENKLKELPSSIAYLRNLKSLALHRNELTALPPEIVKLRSLYELSLRDNPLVVRFVRDMLVELKNGETYNGHLVSCDSWMNVNLREVICTSRDGDKFWRMNECYIKGSMIKYLRIPDEVIDIVKEEQKNTNVMRTNQKKDGKRPANNKNNKGGFKQTKRHYVAATYIYKLENVKVVNKPDPELIFTKQERIGKGSFGEVFKGIDNRTQQVIAIKIIDLEEAEDEIEDIQQEIMVLSQCDSPFADIWSLGITAIELAKGEPPNSDLHPMRVLFLIPKNNPPQLTGNFSKQFKEFVEACLNKDPENENEDFQNSISLKNDDSPNKNQMSFKSSRSGKLNDSLCTSSSSASSSSTSSTQEDERHYENAAQGMDPEGIIESNWNEIVTSFDDMNLNEKLLRGIYAYGFEKPSAIQQRAILPCIKGHDVIAQAQSGTGKTATFSIAILQKIDTELNECQALILAPTRELANQMGVHVVSGTPGRVFDMINRGVLKTDHIKLFVLDEADEMLSRGFKDQIYDRNLHDIETYYKTSIEEMPENESICVCKVHENSATYEDGRIKKGDLILAVNEYSFKNHPGSIAATQGRRIMQGDQIIEINGQSVRDLNQKDVANQINVLDGEIVLLLGRVPSFTSCIQDWCRKKMQTHLKTRTSTWSAYGNSKDSKVQNQRPSLPVAKETPRQYTVFDLKVFDSGFDND</sequence>
<reference evidence="27" key="1">
    <citation type="submission" date="2023-12" db="EMBL/GenBank/DDBJ databases">
        <title>Genome assembly of Anisodus tanguticus.</title>
        <authorList>
            <person name="Wang Y.-J."/>
        </authorList>
    </citation>
    <scope>NUCLEOTIDE SEQUENCE</scope>
    <source>
        <strain evidence="27">KB-2021</strain>
        <tissue evidence="27">Leaf</tissue>
    </source>
</reference>
<gene>
    <name evidence="27" type="ORF">RND71_043875</name>
</gene>
<dbReference type="GO" id="GO:0003724">
    <property type="term" value="F:RNA helicase activity"/>
    <property type="evidence" value="ECO:0007669"/>
    <property type="project" value="InterPro"/>
</dbReference>
<keyword evidence="4" id="KW-0723">Serine/threonine-protein kinase</keyword>
<dbReference type="InterPro" id="IPR014014">
    <property type="entry name" value="RNA_helicase_DEAD_Q_motif"/>
</dbReference>
<comment type="caution">
    <text evidence="27">The sequence shown here is derived from an EMBL/GenBank/DDBJ whole genome shotgun (WGS) entry which is preliminary data.</text>
</comment>
<evidence type="ECO:0000256" key="6">
    <source>
        <dbReference type="ARBA" id="ARBA00022679"/>
    </source>
</evidence>
<evidence type="ECO:0000256" key="7">
    <source>
        <dbReference type="ARBA" id="ARBA00022692"/>
    </source>
</evidence>
<feature type="binding site" evidence="20">
    <location>
        <position position="391"/>
    </location>
    <ligand>
        <name>ATP</name>
        <dbReference type="ChEBI" id="CHEBI:30616"/>
    </ligand>
</feature>
<evidence type="ECO:0000313" key="28">
    <source>
        <dbReference type="Proteomes" id="UP001291623"/>
    </source>
</evidence>
<dbReference type="PROSITE" id="PS00039">
    <property type="entry name" value="DEAD_ATP_HELICASE"/>
    <property type="match status" value="1"/>
</dbReference>
<comment type="catalytic activity">
    <reaction evidence="17">
        <text>L-threonyl-[protein] + ATP = O-phospho-L-threonyl-[protein] + ADP + H(+)</text>
        <dbReference type="Rhea" id="RHEA:46608"/>
        <dbReference type="Rhea" id="RHEA-COMP:11060"/>
        <dbReference type="Rhea" id="RHEA-COMP:11605"/>
        <dbReference type="ChEBI" id="CHEBI:15378"/>
        <dbReference type="ChEBI" id="CHEBI:30013"/>
        <dbReference type="ChEBI" id="CHEBI:30616"/>
        <dbReference type="ChEBI" id="CHEBI:61977"/>
        <dbReference type="ChEBI" id="CHEBI:456216"/>
        <dbReference type="EC" id="2.7.11.1"/>
    </reaction>
</comment>
<dbReference type="Pfam" id="PF01423">
    <property type="entry name" value="LSM"/>
    <property type="match status" value="1"/>
</dbReference>
<dbReference type="GO" id="GO:0005524">
    <property type="term" value="F:ATP binding"/>
    <property type="evidence" value="ECO:0007669"/>
    <property type="project" value="UniProtKB-UniRule"/>
</dbReference>
<dbReference type="GO" id="GO:0016020">
    <property type="term" value="C:membrane"/>
    <property type="evidence" value="ECO:0007669"/>
    <property type="project" value="UniProtKB-SubCell"/>
</dbReference>
<evidence type="ECO:0000256" key="21">
    <source>
        <dbReference type="SAM" id="Coils"/>
    </source>
</evidence>
<evidence type="ECO:0000256" key="11">
    <source>
        <dbReference type="ARBA" id="ARBA00022777"/>
    </source>
</evidence>
<feature type="coiled-coil region" evidence="21">
    <location>
        <begin position="388"/>
        <end position="415"/>
    </location>
</feature>
<accession>A0AAE1UMJ4</accession>
<dbReference type="SMART" id="SM00651">
    <property type="entry name" value="Sm"/>
    <property type="match status" value="1"/>
</dbReference>
<keyword evidence="8" id="KW-0507">mRNA processing</keyword>
<dbReference type="InterPro" id="IPR001163">
    <property type="entry name" value="Sm_dom_euk/arc"/>
</dbReference>
<keyword evidence="9" id="KW-0677">Repeat</keyword>
<dbReference type="InterPro" id="IPR001478">
    <property type="entry name" value="PDZ"/>
</dbReference>
<dbReference type="CDD" id="cd01723">
    <property type="entry name" value="LSm4"/>
    <property type="match status" value="1"/>
</dbReference>
<evidence type="ECO:0000256" key="8">
    <source>
        <dbReference type="ARBA" id="ARBA00022728"/>
    </source>
</evidence>
<feature type="domain" description="PDZ" evidence="23">
    <location>
        <begin position="751"/>
        <end position="803"/>
    </location>
</feature>
<dbReference type="GO" id="GO:0003723">
    <property type="term" value="F:RNA binding"/>
    <property type="evidence" value="ECO:0007669"/>
    <property type="project" value="InterPro"/>
</dbReference>
<keyword evidence="12" id="KW-0378">Hydrolase</keyword>
<feature type="compositionally biased region" description="Polar residues" evidence="22">
    <location>
        <begin position="499"/>
        <end position="518"/>
    </location>
</feature>
<protein>
    <recommendedName>
        <fullName evidence="3">non-specific serine/threonine protein kinase</fullName>
        <ecNumber evidence="3">2.7.11.1</ecNumber>
    </recommendedName>
</protein>
<keyword evidence="14 20" id="KW-0067">ATP-binding</keyword>
<keyword evidence="13" id="KW-0347">Helicase</keyword>
<dbReference type="InterPro" id="IPR000719">
    <property type="entry name" value="Prot_kinase_dom"/>
</dbReference>
<dbReference type="SMART" id="SM00487">
    <property type="entry name" value="DEXDc"/>
    <property type="match status" value="1"/>
</dbReference>
<dbReference type="SUPFAM" id="SSF50182">
    <property type="entry name" value="Sm-like ribonucleoproteins"/>
    <property type="match status" value="1"/>
</dbReference>
<comment type="similarity">
    <text evidence="2">Belongs to the protein kinase superfamily. STE Ser/Thr protein kinase family. STE20 subfamily.</text>
</comment>
<feature type="domain" description="Helicase ATP-binding" evidence="24">
    <location>
        <begin position="592"/>
        <end position="746"/>
    </location>
</feature>
<evidence type="ECO:0000256" key="15">
    <source>
        <dbReference type="ARBA" id="ARBA00022989"/>
    </source>
</evidence>
<dbReference type="InterPro" id="IPR011545">
    <property type="entry name" value="DEAD/DEAH_box_helicase_dom"/>
</dbReference>
<feature type="domain" description="Sm" evidence="26">
    <location>
        <begin position="215"/>
        <end position="296"/>
    </location>
</feature>
<evidence type="ECO:0000256" key="2">
    <source>
        <dbReference type="ARBA" id="ARBA00008874"/>
    </source>
</evidence>
<dbReference type="InterPro" id="IPR047575">
    <property type="entry name" value="Sm"/>
</dbReference>
<keyword evidence="21" id="KW-0175">Coiled coil</keyword>
<name>A0AAE1UMJ4_9SOLA</name>
<dbReference type="Pfam" id="PF00270">
    <property type="entry name" value="DEAD"/>
    <property type="match status" value="2"/>
</dbReference>
<evidence type="ECO:0000256" key="16">
    <source>
        <dbReference type="ARBA" id="ARBA00023136"/>
    </source>
</evidence>
<dbReference type="Gene3D" id="1.10.510.10">
    <property type="entry name" value="Transferase(Phosphotransferase) domain 1"/>
    <property type="match status" value="1"/>
</dbReference>
<dbReference type="Pfam" id="PF13855">
    <property type="entry name" value="LRR_8"/>
    <property type="match status" value="1"/>
</dbReference>
<dbReference type="GO" id="GO:0016787">
    <property type="term" value="F:hydrolase activity"/>
    <property type="evidence" value="ECO:0007669"/>
    <property type="project" value="UniProtKB-KW"/>
</dbReference>
<keyword evidence="10 20" id="KW-0547">Nucleotide-binding</keyword>
<dbReference type="CDD" id="cd00136">
    <property type="entry name" value="PDZ_canonical"/>
    <property type="match status" value="1"/>
</dbReference>
<evidence type="ECO:0000256" key="1">
    <source>
        <dbReference type="ARBA" id="ARBA00004370"/>
    </source>
</evidence>
<evidence type="ECO:0000256" key="22">
    <source>
        <dbReference type="SAM" id="MobiDB-lite"/>
    </source>
</evidence>
<evidence type="ECO:0000256" key="4">
    <source>
        <dbReference type="ARBA" id="ARBA00022527"/>
    </source>
</evidence>
<dbReference type="InterPro" id="IPR001611">
    <property type="entry name" value="Leu-rich_rpt"/>
</dbReference>
<dbReference type="GO" id="GO:0006952">
    <property type="term" value="P:defense response"/>
    <property type="evidence" value="ECO:0007669"/>
    <property type="project" value="UniProtKB-ARBA"/>
</dbReference>
<dbReference type="InterPro" id="IPR034101">
    <property type="entry name" value="Lsm4"/>
</dbReference>
<dbReference type="SUPFAM" id="SSF52075">
    <property type="entry name" value="Outer arm dynein light chain 1"/>
    <property type="match status" value="1"/>
</dbReference>
<evidence type="ECO:0000256" key="18">
    <source>
        <dbReference type="ARBA" id="ARBA00048679"/>
    </source>
</evidence>
<dbReference type="SMART" id="SM00220">
    <property type="entry name" value="S_TKc"/>
    <property type="match status" value="1"/>
</dbReference>
<dbReference type="GO" id="GO:0000956">
    <property type="term" value="P:nuclear-transcribed mRNA catabolic process"/>
    <property type="evidence" value="ECO:0007669"/>
    <property type="project" value="InterPro"/>
</dbReference>
<keyword evidence="5" id="KW-0433">Leucine-rich repeat</keyword>
<dbReference type="InterPro" id="IPR014001">
    <property type="entry name" value="Helicase_ATP-bd"/>
</dbReference>
<dbReference type="InterPro" id="IPR000629">
    <property type="entry name" value="RNA-helicase_DEAD-box_CS"/>
</dbReference>
<dbReference type="InterPro" id="IPR003591">
    <property type="entry name" value="Leu-rich_rpt_typical-subtyp"/>
</dbReference>
<dbReference type="InterPro" id="IPR017441">
    <property type="entry name" value="Protein_kinase_ATP_BS"/>
</dbReference>
<evidence type="ECO:0000256" key="10">
    <source>
        <dbReference type="ARBA" id="ARBA00022741"/>
    </source>
</evidence>
<dbReference type="Gene3D" id="3.40.50.300">
    <property type="entry name" value="P-loop containing nucleotide triphosphate hydrolases"/>
    <property type="match status" value="2"/>
</dbReference>
<feature type="compositionally biased region" description="Low complexity" evidence="22">
    <location>
        <begin position="519"/>
        <end position="532"/>
    </location>
</feature>
<feature type="domain" description="DEAD-box RNA helicase Q" evidence="25">
    <location>
        <begin position="561"/>
        <end position="589"/>
    </location>
</feature>
<dbReference type="SUPFAM" id="SSF52540">
    <property type="entry name" value="P-loop containing nucleoside triphosphate hydrolases"/>
    <property type="match status" value="1"/>
</dbReference>
<dbReference type="InterPro" id="IPR011009">
    <property type="entry name" value="Kinase-like_dom_sf"/>
</dbReference>
<dbReference type="GO" id="GO:0005681">
    <property type="term" value="C:spliceosomal complex"/>
    <property type="evidence" value="ECO:0007669"/>
    <property type="project" value="UniProtKB-KW"/>
</dbReference>
<keyword evidence="15" id="KW-1133">Transmembrane helix</keyword>
<evidence type="ECO:0000259" key="24">
    <source>
        <dbReference type="PROSITE" id="PS51192"/>
    </source>
</evidence>